<evidence type="ECO:0000313" key="1">
    <source>
        <dbReference type="EMBL" id="SBW12925.1"/>
    </source>
</evidence>
<dbReference type="Pfam" id="PF09140">
    <property type="entry name" value="MipZ"/>
    <property type="match status" value="1"/>
</dbReference>
<dbReference type="InterPro" id="IPR050678">
    <property type="entry name" value="DNA_Partitioning_ATPase"/>
</dbReference>
<dbReference type="InterPro" id="IPR015223">
    <property type="entry name" value="MipZ"/>
</dbReference>
<dbReference type="SUPFAM" id="SSF52540">
    <property type="entry name" value="P-loop containing nucleoside triphosphate hydrolases"/>
    <property type="match status" value="1"/>
</dbReference>
<dbReference type="CDD" id="cd02042">
    <property type="entry name" value="ParAB_family"/>
    <property type="match status" value="1"/>
</dbReference>
<dbReference type="PANTHER" id="PTHR13696:SF96">
    <property type="entry name" value="COBQ_COBB_MIND_PARA NUCLEOTIDE BINDING DOMAIN-CONTAINING PROTEIN"/>
    <property type="match status" value="1"/>
</dbReference>
<dbReference type="PANTHER" id="PTHR13696">
    <property type="entry name" value="P-LOOP CONTAINING NUCLEOSIDE TRIPHOSPHATE HYDROLASE"/>
    <property type="match status" value="1"/>
</dbReference>
<accession>A0A212KMW4</accession>
<gene>
    <name evidence="1" type="ORF">KL86APRO_30416</name>
</gene>
<reference evidence="1" key="1">
    <citation type="submission" date="2016-04" db="EMBL/GenBank/DDBJ databases">
        <authorList>
            <person name="Evans L.H."/>
            <person name="Alamgir A."/>
            <person name="Owens N."/>
            <person name="Weber N.D."/>
            <person name="Virtaneva K."/>
            <person name="Barbian K."/>
            <person name="Babar A."/>
            <person name="Rosenke K."/>
        </authorList>
    </citation>
    <scope>NUCLEOTIDE SEQUENCE</scope>
    <source>
        <strain evidence="1">86</strain>
    </source>
</reference>
<sequence>MNDARNPAHVVVLGNEKGGTGKSTIAMHMAVAFANAGGRVGVIDLDVRQKSVSRYIENRRATAERDGLALPAPTVYELAAETVEALAEAAARAIREQDLLIVDTPGAATELSRAGHVFADTLVTPLNDSFIDLDVLGRVEPETYKVLRPSHYAELVWETRKERARVGRSPLRWFVLRNRLSHVDARNKRAMEEAIAALAQRVGFVPVAGLGERVIYRELFLNGLTLLDIRTPGVGIDLSVSHVAARQELRALFNAVGFTDIIPGA</sequence>
<dbReference type="InterPro" id="IPR027417">
    <property type="entry name" value="P-loop_NTPase"/>
</dbReference>
<dbReference type="AlphaFoldDB" id="A0A212KMW4"/>
<dbReference type="Gene3D" id="3.40.50.300">
    <property type="entry name" value="P-loop containing nucleotide triphosphate hydrolases"/>
    <property type="match status" value="1"/>
</dbReference>
<dbReference type="EMBL" id="FLUO01000003">
    <property type="protein sequence ID" value="SBW12925.1"/>
    <property type="molecule type" value="Genomic_DNA"/>
</dbReference>
<protein>
    <submittedName>
        <fullName evidence="1">ATPase</fullName>
    </submittedName>
</protein>
<name>A0A212KMW4_9PROT</name>
<organism evidence="1">
    <name type="scientific">uncultured Alphaproteobacteria bacterium</name>
    <dbReference type="NCBI Taxonomy" id="91750"/>
    <lineage>
        <taxon>Bacteria</taxon>
        <taxon>Pseudomonadati</taxon>
        <taxon>Pseudomonadota</taxon>
        <taxon>Alphaproteobacteria</taxon>
        <taxon>environmental samples</taxon>
    </lineage>
</organism>
<proteinExistence type="predicted"/>